<keyword evidence="1" id="KW-0472">Membrane</keyword>
<protein>
    <submittedName>
        <fullName evidence="2">Uncharacterized protein</fullName>
    </submittedName>
</protein>
<name>A0A1S7NV66_9HYPH</name>
<keyword evidence="1" id="KW-1133">Transmembrane helix</keyword>
<gene>
    <name evidence="2" type="ORF">AGR3A_Cc170135</name>
</gene>
<accession>A0A1S7NV66</accession>
<evidence type="ECO:0000313" key="3">
    <source>
        <dbReference type="Proteomes" id="UP000191988"/>
    </source>
</evidence>
<feature type="transmembrane region" description="Helical" evidence="1">
    <location>
        <begin position="37"/>
        <end position="58"/>
    </location>
</feature>
<dbReference type="AlphaFoldDB" id="A0A1S7NV66"/>
<dbReference type="Proteomes" id="UP000191988">
    <property type="component" value="Unassembled WGS sequence"/>
</dbReference>
<keyword evidence="1" id="KW-0812">Transmembrane</keyword>
<reference evidence="3" key="1">
    <citation type="submission" date="2016-01" db="EMBL/GenBank/DDBJ databases">
        <authorList>
            <person name="Regsiter A."/>
            <person name="william w."/>
        </authorList>
    </citation>
    <scope>NUCLEOTIDE SEQUENCE [LARGE SCALE GENOMIC DNA]</scope>
    <source>
        <strain evidence="3">CFBP 6623</strain>
    </source>
</reference>
<dbReference type="RefSeq" id="WP_080841967.1">
    <property type="nucleotide sequence ID" value="NZ_LT009723.1"/>
</dbReference>
<keyword evidence="3" id="KW-1185">Reference proteome</keyword>
<evidence type="ECO:0000256" key="1">
    <source>
        <dbReference type="SAM" id="Phobius"/>
    </source>
</evidence>
<sequence length="89" mass="9208">MDKFLEVVGALGASIVLLVMILITANSGGGSATALTILAMLPWAAPAIVGFVIIAAFGNMLSQLKAIRSASERQADMFAEIMAGRKKAD</sequence>
<organism evidence="2 3">
    <name type="scientific">Agrobacterium tomkonis CFBP 6623</name>
    <dbReference type="NCBI Taxonomy" id="1183432"/>
    <lineage>
        <taxon>Bacteria</taxon>
        <taxon>Pseudomonadati</taxon>
        <taxon>Pseudomonadota</taxon>
        <taxon>Alphaproteobacteria</taxon>
        <taxon>Hyphomicrobiales</taxon>
        <taxon>Rhizobiaceae</taxon>
        <taxon>Rhizobium/Agrobacterium group</taxon>
        <taxon>Agrobacterium</taxon>
        <taxon>Agrobacterium tumefaciens complex</taxon>
    </lineage>
</organism>
<proteinExistence type="predicted"/>
<feature type="transmembrane region" description="Helical" evidence="1">
    <location>
        <begin position="7"/>
        <end position="25"/>
    </location>
</feature>
<evidence type="ECO:0000313" key="2">
    <source>
        <dbReference type="EMBL" id="CUX12116.1"/>
    </source>
</evidence>
<dbReference type="EMBL" id="FBWK01000009">
    <property type="protein sequence ID" value="CUX12116.1"/>
    <property type="molecule type" value="Genomic_DNA"/>
</dbReference>